<keyword evidence="3" id="KW-1185">Reference proteome</keyword>
<sequence>MTYISFRSIWPCSAALLFAFGACKTTHWQKNNYQPTKLAIDQHIEPDSSFTNYIAPYKQRLQAQMDTVIGQTAQMLPRSTVNGQSLAGNFFADALLALGQQLDPEVSCSLGTQGGIRVDIAQGDIQVGKVFELMPFENSITVLTLSGEDLLALGKFIAKTNGQPVAGMSVTIKDQQLVSMKIQDKPVDKNKTYKLVTYDYLANGGDNIEGIATPVKRVDTPTRVREGLIAYIESLSKQGKQINAQRDERIIIVQ</sequence>
<dbReference type="Proteomes" id="UP000245627">
    <property type="component" value="Unassembled WGS sequence"/>
</dbReference>
<dbReference type="RefSeq" id="WP_116775666.1">
    <property type="nucleotide sequence ID" value="NZ_QDKG01000003.1"/>
</dbReference>
<evidence type="ECO:0000313" key="2">
    <source>
        <dbReference type="EMBL" id="PVH25077.1"/>
    </source>
</evidence>
<dbReference type="InterPro" id="IPR036907">
    <property type="entry name" value="5'-Nucleotdase_C_sf"/>
</dbReference>
<proteinExistence type="predicted"/>
<protein>
    <recommendedName>
        <fullName evidence="1">5'-Nucleotidase C-terminal domain-containing protein</fullName>
    </recommendedName>
</protein>
<dbReference type="PRINTS" id="PR01607">
    <property type="entry name" value="APYRASEFAMLY"/>
</dbReference>
<dbReference type="Pfam" id="PF02872">
    <property type="entry name" value="5_nucleotid_C"/>
    <property type="match status" value="1"/>
</dbReference>
<dbReference type="InterPro" id="IPR008334">
    <property type="entry name" value="5'-Nucleotdase_C"/>
</dbReference>
<dbReference type="AlphaFoldDB" id="A0A2T8HI03"/>
<dbReference type="OrthoDB" id="4762412at2"/>
<evidence type="ECO:0000259" key="1">
    <source>
        <dbReference type="Pfam" id="PF02872"/>
    </source>
</evidence>
<evidence type="ECO:0000313" key="3">
    <source>
        <dbReference type="Proteomes" id="UP000245627"/>
    </source>
</evidence>
<accession>A0A2T8HI03</accession>
<dbReference type="PANTHER" id="PTHR11575:SF24">
    <property type="entry name" value="5'-NUCLEOTIDASE"/>
    <property type="match status" value="1"/>
</dbReference>
<name>A0A2T8HI03_9SPHI</name>
<dbReference type="GO" id="GO:0016787">
    <property type="term" value="F:hydrolase activity"/>
    <property type="evidence" value="ECO:0007669"/>
    <property type="project" value="InterPro"/>
</dbReference>
<reference evidence="2 3" key="1">
    <citation type="submission" date="2018-04" db="EMBL/GenBank/DDBJ databases">
        <title>Sphingobacterium cortibacter sp. nov.</title>
        <authorList>
            <person name="Li Y."/>
        </authorList>
    </citation>
    <scope>NUCLEOTIDE SEQUENCE [LARGE SCALE GENOMIC DNA]</scope>
    <source>
        <strain evidence="2 3">2c-3</strain>
    </source>
</reference>
<organism evidence="2 3">
    <name type="scientific">Sphingobacterium corticibacter</name>
    <dbReference type="NCBI Taxonomy" id="2171749"/>
    <lineage>
        <taxon>Bacteria</taxon>
        <taxon>Pseudomonadati</taxon>
        <taxon>Bacteroidota</taxon>
        <taxon>Sphingobacteriia</taxon>
        <taxon>Sphingobacteriales</taxon>
        <taxon>Sphingobacteriaceae</taxon>
        <taxon>Sphingobacterium</taxon>
    </lineage>
</organism>
<dbReference type="InterPro" id="IPR006179">
    <property type="entry name" value="5_nucleotidase/apyrase"/>
</dbReference>
<dbReference type="GO" id="GO:0030288">
    <property type="term" value="C:outer membrane-bounded periplasmic space"/>
    <property type="evidence" value="ECO:0007669"/>
    <property type="project" value="TreeGrafter"/>
</dbReference>
<feature type="domain" description="5'-Nucleotidase C-terminal" evidence="1">
    <location>
        <begin position="68"/>
        <end position="209"/>
    </location>
</feature>
<dbReference type="Gene3D" id="3.90.780.10">
    <property type="entry name" value="5'-Nucleotidase, C-terminal domain"/>
    <property type="match status" value="1"/>
</dbReference>
<dbReference type="PROSITE" id="PS51257">
    <property type="entry name" value="PROKAR_LIPOPROTEIN"/>
    <property type="match status" value="1"/>
</dbReference>
<dbReference type="GO" id="GO:0009166">
    <property type="term" value="P:nucleotide catabolic process"/>
    <property type="evidence" value="ECO:0007669"/>
    <property type="project" value="InterPro"/>
</dbReference>
<comment type="caution">
    <text evidence="2">The sequence shown here is derived from an EMBL/GenBank/DDBJ whole genome shotgun (WGS) entry which is preliminary data.</text>
</comment>
<dbReference type="PANTHER" id="PTHR11575">
    <property type="entry name" value="5'-NUCLEOTIDASE-RELATED"/>
    <property type="match status" value="1"/>
</dbReference>
<gene>
    <name evidence="2" type="ORF">DC487_09080</name>
</gene>
<dbReference type="EMBL" id="QDKG01000003">
    <property type="protein sequence ID" value="PVH25077.1"/>
    <property type="molecule type" value="Genomic_DNA"/>
</dbReference>
<dbReference type="SUPFAM" id="SSF55816">
    <property type="entry name" value="5'-nucleotidase (syn. UDP-sugar hydrolase), C-terminal domain"/>
    <property type="match status" value="1"/>
</dbReference>